<sequence length="488" mass="54607">MDVAFPFSCRLYRKNAEASSTLGAGAIRGSGDFSQKKQLLHPLFMLDQLPPEILARVFEIGILAWGISYLPPICIVCSAFNDVAVTEPRLWGIVTLTKDSIPSLMETQITKAKAAPLTVYVDRRVRNFKLYPVIQRLASLAENWVHADVPLSTLALCSSSDLAKSLLDLDLGRPVSGDYVSLANTFFGTLDSPIQTPRFKLRTFRAKELAKRWIIPFLSPQLVQLELCRLEEQDQALPNLFEILRLVPNIFSLKLEQIHYRVMDITTPPVHLPNLLNLDLVKVLFPSRILTKIQAPSLTTLSISGSQPSNDDEEGLSAFFVEWFQERFLPTHLHTLELIDAVDKPSIPYLIRWLSRLKRLVRLTVRDDEVGEAALASDKSNLFTALATPSEEYDGWLLPSLMELRLDTGEMSVERDLTPIARARGGIACLPQLDTLSEAFRPPGRLRFLEAPLCPNGFEPEIEEIKGLSDVVICGCLGCSMNLNWDAL</sequence>
<dbReference type="EMBL" id="ML208416">
    <property type="protein sequence ID" value="TFK66072.1"/>
    <property type="molecule type" value="Genomic_DNA"/>
</dbReference>
<keyword evidence="2" id="KW-1185">Reference proteome</keyword>
<name>A0ACD3AKF4_9AGAR</name>
<dbReference type="Proteomes" id="UP000308600">
    <property type="component" value="Unassembled WGS sequence"/>
</dbReference>
<protein>
    <submittedName>
        <fullName evidence="1">Uncharacterized protein</fullName>
    </submittedName>
</protein>
<reference evidence="1 2" key="1">
    <citation type="journal article" date="2019" name="Nat. Ecol. Evol.">
        <title>Megaphylogeny resolves global patterns of mushroom evolution.</title>
        <authorList>
            <person name="Varga T."/>
            <person name="Krizsan K."/>
            <person name="Foldi C."/>
            <person name="Dima B."/>
            <person name="Sanchez-Garcia M."/>
            <person name="Sanchez-Ramirez S."/>
            <person name="Szollosi G.J."/>
            <person name="Szarkandi J.G."/>
            <person name="Papp V."/>
            <person name="Albert L."/>
            <person name="Andreopoulos W."/>
            <person name="Angelini C."/>
            <person name="Antonin V."/>
            <person name="Barry K.W."/>
            <person name="Bougher N.L."/>
            <person name="Buchanan P."/>
            <person name="Buyck B."/>
            <person name="Bense V."/>
            <person name="Catcheside P."/>
            <person name="Chovatia M."/>
            <person name="Cooper J."/>
            <person name="Damon W."/>
            <person name="Desjardin D."/>
            <person name="Finy P."/>
            <person name="Geml J."/>
            <person name="Haridas S."/>
            <person name="Hughes K."/>
            <person name="Justo A."/>
            <person name="Karasinski D."/>
            <person name="Kautmanova I."/>
            <person name="Kiss B."/>
            <person name="Kocsube S."/>
            <person name="Kotiranta H."/>
            <person name="LaButti K.M."/>
            <person name="Lechner B.E."/>
            <person name="Liimatainen K."/>
            <person name="Lipzen A."/>
            <person name="Lukacs Z."/>
            <person name="Mihaltcheva S."/>
            <person name="Morgado L.N."/>
            <person name="Niskanen T."/>
            <person name="Noordeloos M.E."/>
            <person name="Ohm R.A."/>
            <person name="Ortiz-Santana B."/>
            <person name="Ovrebo C."/>
            <person name="Racz N."/>
            <person name="Riley R."/>
            <person name="Savchenko A."/>
            <person name="Shiryaev A."/>
            <person name="Soop K."/>
            <person name="Spirin V."/>
            <person name="Szebenyi C."/>
            <person name="Tomsovsky M."/>
            <person name="Tulloss R.E."/>
            <person name="Uehling J."/>
            <person name="Grigoriev I.V."/>
            <person name="Vagvolgyi C."/>
            <person name="Papp T."/>
            <person name="Martin F.M."/>
            <person name="Miettinen O."/>
            <person name="Hibbett D.S."/>
            <person name="Nagy L.G."/>
        </authorList>
    </citation>
    <scope>NUCLEOTIDE SEQUENCE [LARGE SCALE GENOMIC DNA]</scope>
    <source>
        <strain evidence="1 2">NL-1719</strain>
    </source>
</reference>
<organism evidence="1 2">
    <name type="scientific">Pluteus cervinus</name>
    <dbReference type="NCBI Taxonomy" id="181527"/>
    <lineage>
        <taxon>Eukaryota</taxon>
        <taxon>Fungi</taxon>
        <taxon>Dikarya</taxon>
        <taxon>Basidiomycota</taxon>
        <taxon>Agaricomycotina</taxon>
        <taxon>Agaricomycetes</taxon>
        <taxon>Agaricomycetidae</taxon>
        <taxon>Agaricales</taxon>
        <taxon>Pluteineae</taxon>
        <taxon>Pluteaceae</taxon>
        <taxon>Pluteus</taxon>
    </lineage>
</organism>
<accession>A0ACD3AKF4</accession>
<proteinExistence type="predicted"/>
<evidence type="ECO:0000313" key="1">
    <source>
        <dbReference type="EMBL" id="TFK66072.1"/>
    </source>
</evidence>
<evidence type="ECO:0000313" key="2">
    <source>
        <dbReference type="Proteomes" id="UP000308600"/>
    </source>
</evidence>
<gene>
    <name evidence="1" type="ORF">BDN72DRAFT_844772</name>
</gene>